<sequence length="452" mass="52835">MSEYFRKYIKKEHFPVHPQWKESDDDFDIIWTEKEWISDMLDHCHLTNGQKLNHFRNYYELCRKDLLIKNIKKYKKQLEKEGKIEEAQQQLTFVPLTYLLPSEYSIFFEEFKKHNAQSDSKLCWIMKPIGKAQGKGIFIFKNIKEIAQWKNTYRYNPDNPTADPYVVQKYINDPLLLGGKKFDLRIYVLCVSYSPLTCYLYRTGFARFTHHRYDADDITNQYVHLTNVAIQKTSENYDDKAGGKWFLQSLKLFLIAQYGPEKISQCFYEIQQAIIKSLLSVQKQMMNDKRCFELYGFDILIDANLKPWILEVNGSPSMTANTTLDNELKLSVLDDTFTIQDMEKILTGQEEQIGGFDLIYKGAPVKLPQNSTYSSLLGCQNNRQQQLKKLAKSTAIRLAQQYAEQQARQNGDGKQRSNSKGPQNNAYGFVQDNRNNQQDINQNSGQFKSDEE</sequence>
<dbReference type="OrthoDB" id="202825at2759"/>
<keyword evidence="4" id="KW-0067">ATP-binding</keyword>
<dbReference type="InParanoid" id="A0A0V0QPS4"/>
<comment type="similarity">
    <text evidence="1">Belongs to the tubulin--tyrosine ligase family.</text>
</comment>
<dbReference type="GO" id="GO:0000226">
    <property type="term" value="P:microtubule cytoskeleton organization"/>
    <property type="evidence" value="ECO:0007669"/>
    <property type="project" value="TreeGrafter"/>
</dbReference>
<evidence type="ECO:0000256" key="5">
    <source>
        <dbReference type="ARBA" id="ARBA00030445"/>
    </source>
</evidence>
<feature type="region of interest" description="Disordered" evidence="6">
    <location>
        <begin position="402"/>
        <end position="452"/>
    </location>
</feature>
<dbReference type="InterPro" id="IPR004344">
    <property type="entry name" value="TTL/TTLL_fam"/>
</dbReference>
<keyword evidence="2" id="KW-0436">Ligase</keyword>
<keyword evidence="3" id="KW-0547">Nucleotide-binding</keyword>
<dbReference type="EMBL" id="LDAU01000120">
    <property type="protein sequence ID" value="KRX04189.1"/>
    <property type="molecule type" value="Genomic_DNA"/>
</dbReference>
<evidence type="ECO:0000256" key="2">
    <source>
        <dbReference type="ARBA" id="ARBA00022598"/>
    </source>
</evidence>
<dbReference type="GO" id="GO:0036064">
    <property type="term" value="C:ciliary basal body"/>
    <property type="evidence" value="ECO:0007669"/>
    <property type="project" value="TreeGrafter"/>
</dbReference>
<protein>
    <recommendedName>
        <fullName evidence="5">Tubulin--tyrosine ligase-like protein 9</fullName>
    </recommendedName>
</protein>
<evidence type="ECO:0000256" key="1">
    <source>
        <dbReference type="ARBA" id="ARBA00006820"/>
    </source>
</evidence>
<dbReference type="OMA" id="EWISERF"/>
<organism evidence="7 8">
    <name type="scientific">Pseudocohnilembus persalinus</name>
    <name type="common">Ciliate</name>
    <dbReference type="NCBI Taxonomy" id="266149"/>
    <lineage>
        <taxon>Eukaryota</taxon>
        <taxon>Sar</taxon>
        <taxon>Alveolata</taxon>
        <taxon>Ciliophora</taxon>
        <taxon>Intramacronucleata</taxon>
        <taxon>Oligohymenophorea</taxon>
        <taxon>Scuticociliatia</taxon>
        <taxon>Philasterida</taxon>
        <taxon>Pseudocohnilembidae</taxon>
        <taxon>Pseudocohnilembus</taxon>
    </lineage>
</organism>
<feature type="compositionally biased region" description="Polar residues" evidence="6">
    <location>
        <begin position="416"/>
        <end position="426"/>
    </location>
</feature>
<accession>A0A0V0QPS4</accession>
<comment type="caution">
    <text evidence="7">The sequence shown here is derived from an EMBL/GenBank/DDBJ whole genome shotgun (WGS) entry which is preliminary data.</text>
</comment>
<dbReference type="GO" id="GO:0005524">
    <property type="term" value="F:ATP binding"/>
    <property type="evidence" value="ECO:0007669"/>
    <property type="project" value="UniProtKB-KW"/>
</dbReference>
<dbReference type="Gene3D" id="3.30.470.20">
    <property type="entry name" value="ATP-grasp fold, B domain"/>
    <property type="match status" value="1"/>
</dbReference>
<evidence type="ECO:0000313" key="8">
    <source>
        <dbReference type="Proteomes" id="UP000054937"/>
    </source>
</evidence>
<reference evidence="7 8" key="1">
    <citation type="journal article" date="2015" name="Sci. Rep.">
        <title>Genome of the facultative scuticociliatosis pathogen Pseudocohnilembus persalinus provides insight into its virulence through horizontal gene transfer.</title>
        <authorList>
            <person name="Xiong J."/>
            <person name="Wang G."/>
            <person name="Cheng J."/>
            <person name="Tian M."/>
            <person name="Pan X."/>
            <person name="Warren A."/>
            <person name="Jiang C."/>
            <person name="Yuan D."/>
            <person name="Miao W."/>
        </authorList>
    </citation>
    <scope>NUCLEOTIDE SEQUENCE [LARGE SCALE GENOMIC DNA]</scope>
    <source>
        <strain evidence="7">36N120E</strain>
    </source>
</reference>
<evidence type="ECO:0000256" key="3">
    <source>
        <dbReference type="ARBA" id="ARBA00022741"/>
    </source>
</evidence>
<name>A0A0V0QPS4_PSEPJ</name>
<dbReference type="PANTHER" id="PTHR12241">
    <property type="entry name" value="TUBULIN POLYGLUTAMYLASE"/>
    <property type="match status" value="1"/>
</dbReference>
<dbReference type="SUPFAM" id="SSF56059">
    <property type="entry name" value="Glutathione synthetase ATP-binding domain-like"/>
    <property type="match status" value="1"/>
</dbReference>
<dbReference type="AlphaFoldDB" id="A0A0V0QPS4"/>
<feature type="compositionally biased region" description="Low complexity" evidence="6">
    <location>
        <begin position="431"/>
        <end position="443"/>
    </location>
</feature>
<evidence type="ECO:0000313" key="7">
    <source>
        <dbReference type="EMBL" id="KRX04189.1"/>
    </source>
</evidence>
<dbReference type="PROSITE" id="PS51221">
    <property type="entry name" value="TTL"/>
    <property type="match status" value="1"/>
</dbReference>
<dbReference type="Proteomes" id="UP000054937">
    <property type="component" value="Unassembled WGS sequence"/>
</dbReference>
<proteinExistence type="inferred from homology"/>
<dbReference type="PANTHER" id="PTHR12241:SF39">
    <property type="entry name" value="TUBULIN POLYGLUTAMYLASE TTLL9-RELATED"/>
    <property type="match status" value="1"/>
</dbReference>
<dbReference type="FunCoup" id="A0A0V0QPS4">
    <property type="interactions" value="12"/>
</dbReference>
<gene>
    <name evidence="7" type="ORF">PPERSA_11313</name>
</gene>
<dbReference type="Pfam" id="PF03133">
    <property type="entry name" value="TTL"/>
    <property type="match status" value="1"/>
</dbReference>
<keyword evidence="8" id="KW-1185">Reference proteome</keyword>
<evidence type="ECO:0000256" key="6">
    <source>
        <dbReference type="SAM" id="MobiDB-lite"/>
    </source>
</evidence>
<dbReference type="GO" id="GO:0070740">
    <property type="term" value="F:tubulin-glutamic acid ligase activity"/>
    <property type="evidence" value="ECO:0007669"/>
    <property type="project" value="TreeGrafter"/>
</dbReference>
<dbReference type="GO" id="GO:0015631">
    <property type="term" value="F:tubulin binding"/>
    <property type="evidence" value="ECO:0007669"/>
    <property type="project" value="TreeGrafter"/>
</dbReference>
<evidence type="ECO:0000256" key="4">
    <source>
        <dbReference type="ARBA" id="ARBA00022840"/>
    </source>
</evidence>